<evidence type="ECO:0000313" key="1">
    <source>
        <dbReference type="EMBL" id="CAE2234682.1"/>
    </source>
</evidence>
<protein>
    <submittedName>
        <fullName evidence="1">Uncharacterized protein</fullName>
    </submittedName>
</protein>
<sequence>MAAKMCLHTLCIQSWKGPKAVFTCNRHMETLHDKCDPDCKGCLFVEKRRLVNKFKNMIESLDSLAQVRSCDLSLIFQQQDFSTHNIRRSVQIFAIFRSLPECSTNFNEFQDCFMRKCVC</sequence>
<proteinExistence type="predicted"/>
<organism evidence="1">
    <name type="scientific">Vannella robusta</name>
    <dbReference type="NCBI Taxonomy" id="1487602"/>
    <lineage>
        <taxon>Eukaryota</taxon>
        <taxon>Amoebozoa</taxon>
        <taxon>Discosea</taxon>
        <taxon>Flabellinia</taxon>
        <taxon>Vannellidae</taxon>
        <taxon>Vannella</taxon>
    </lineage>
</organism>
<accession>A0A7S4IN96</accession>
<dbReference type="EMBL" id="HBKP01021190">
    <property type="protein sequence ID" value="CAE2234682.1"/>
    <property type="molecule type" value="Transcribed_RNA"/>
</dbReference>
<gene>
    <name evidence="1" type="ORF">VSP0166_LOCUS14889</name>
</gene>
<dbReference type="AlphaFoldDB" id="A0A7S4IN96"/>
<reference evidence="1" key="1">
    <citation type="submission" date="2021-01" db="EMBL/GenBank/DDBJ databases">
        <authorList>
            <person name="Corre E."/>
            <person name="Pelletier E."/>
            <person name="Niang G."/>
            <person name="Scheremetjew M."/>
            <person name="Finn R."/>
            <person name="Kale V."/>
            <person name="Holt S."/>
            <person name="Cochrane G."/>
            <person name="Meng A."/>
            <person name="Brown T."/>
            <person name="Cohen L."/>
        </authorList>
    </citation>
    <scope>NUCLEOTIDE SEQUENCE</scope>
    <source>
        <strain evidence="1">DIVA3 518/3/11/1/6</strain>
    </source>
</reference>
<name>A0A7S4IN96_9EUKA</name>